<reference evidence="2" key="1">
    <citation type="submission" date="2016-10" db="EMBL/GenBank/DDBJ databases">
        <authorList>
            <person name="Varghese N."/>
            <person name="Submissions S."/>
        </authorList>
    </citation>
    <scope>NUCLEOTIDE SEQUENCE [LARGE SCALE GENOMIC DNA]</scope>
    <source>
        <strain evidence="2">CGMCC 1.8975</strain>
    </source>
</reference>
<proteinExistence type="predicted"/>
<dbReference type="AlphaFoldDB" id="A0A1H3AUN0"/>
<dbReference type="EMBL" id="FNOV01000001">
    <property type="protein sequence ID" value="SDX33305.1"/>
    <property type="molecule type" value="Genomic_DNA"/>
</dbReference>
<protein>
    <submittedName>
        <fullName evidence="1">Uncharacterized protein</fullName>
    </submittedName>
</protein>
<gene>
    <name evidence="1" type="ORF">SAMN04488069_10149</name>
</gene>
<keyword evidence="2" id="KW-1185">Reference proteome</keyword>
<dbReference type="Proteomes" id="UP000199249">
    <property type="component" value="Unassembled WGS sequence"/>
</dbReference>
<name>A0A1H3AUN0_9BACT</name>
<evidence type="ECO:0000313" key="2">
    <source>
        <dbReference type="Proteomes" id="UP000199249"/>
    </source>
</evidence>
<accession>A0A1H3AUN0</accession>
<organism evidence="1 2">
    <name type="scientific">Hymenobacter psychrophilus</name>
    <dbReference type="NCBI Taxonomy" id="651662"/>
    <lineage>
        <taxon>Bacteria</taxon>
        <taxon>Pseudomonadati</taxon>
        <taxon>Bacteroidota</taxon>
        <taxon>Cytophagia</taxon>
        <taxon>Cytophagales</taxon>
        <taxon>Hymenobacteraceae</taxon>
        <taxon>Hymenobacter</taxon>
    </lineage>
</organism>
<evidence type="ECO:0000313" key="1">
    <source>
        <dbReference type="EMBL" id="SDX33305.1"/>
    </source>
</evidence>
<sequence length="186" mass="19513">MVNELPVPVTPAKLGSSETWKYCGAAIRSPCNRLVPVTKYDCTSEATPGTVENCANTPSTLMVELPPRLLAVMVTTLSAAPKLEAVIVPAKLPLATGATSFTWISRNDTVPSTGLIIIGPFTKSPPAEASRKTILLLEPVRTSGAAKLPALIEKAKTWAEPLPVTVWKSRVVGLTTMNGPLGAAVA</sequence>